<dbReference type="GO" id="GO:0008448">
    <property type="term" value="F:N-acetylglucosamine-6-phosphate deacetylase activity"/>
    <property type="evidence" value="ECO:0007669"/>
    <property type="project" value="UniProtKB-EC"/>
</dbReference>
<dbReference type="Proteomes" id="UP001165653">
    <property type="component" value="Unassembled WGS sequence"/>
</dbReference>
<dbReference type="SUPFAM" id="SSF51556">
    <property type="entry name" value="Metallo-dependent hydrolases"/>
    <property type="match status" value="1"/>
</dbReference>
<dbReference type="EC" id="3.5.1.25" evidence="7"/>
<keyword evidence="3 5" id="KW-0378">Hydrolase</keyword>
<dbReference type="InterPro" id="IPR003764">
    <property type="entry name" value="GlcNAc_6-P_deAcase"/>
</dbReference>
<dbReference type="EMBL" id="JAPDDR010000006">
    <property type="protein sequence ID" value="MCW1914467.1"/>
    <property type="molecule type" value="Genomic_DNA"/>
</dbReference>
<dbReference type="InterPro" id="IPR006680">
    <property type="entry name" value="Amidohydro-rel"/>
</dbReference>
<dbReference type="SUPFAM" id="SSF51338">
    <property type="entry name" value="Composite domain of metallo-dependent hydrolases"/>
    <property type="match status" value="1"/>
</dbReference>
<evidence type="ECO:0000259" key="6">
    <source>
        <dbReference type="Pfam" id="PF01979"/>
    </source>
</evidence>
<keyword evidence="8" id="KW-1185">Reference proteome</keyword>
<comment type="similarity">
    <text evidence="1 5">Belongs to the metallo-dependent hydrolases superfamily. NagA family.</text>
</comment>
<evidence type="ECO:0000256" key="4">
    <source>
        <dbReference type="ARBA" id="ARBA00023277"/>
    </source>
</evidence>
<evidence type="ECO:0000256" key="2">
    <source>
        <dbReference type="ARBA" id="ARBA00022723"/>
    </source>
</evidence>
<evidence type="ECO:0000313" key="8">
    <source>
        <dbReference type="Proteomes" id="UP001165653"/>
    </source>
</evidence>
<keyword evidence="2" id="KW-0479">Metal-binding</keyword>
<proteinExistence type="inferred from homology"/>
<protein>
    <submittedName>
        <fullName evidence="7">N-acetylglucosamine-6-phosphate deacetylase</fullName>
        <ecNumber evidence="7">3.5.1.25</ecNumber>
    </submittedName>
</protein>
<evidence type="ECO:0000313" key="7">
    <source>
        <dbReference type="EMBL" id="MCW1914467.1"/>
    </source>
</evidence>
<dbReference type="Gene3D" id="3.20.20.140">
    <property type="entry name" value="Metal-dependent hydrolases"/>
    <property type="match status" value="1"/>
</dbReference>
<dbReference type="Pfam" id="PF01979">
    <property type="entry name" value="Amidohydro_1"/>
    <property type="match status" value="1"/>
</dbReference>
<dbReference type="PANTHER" id="PTHR11113">
    <property type="entry name" value="N-ACETYLGLUCOSAMINE-6-PHOSPHATE DEACETYLASE"/>
    <property type="match status" value="1"/>
</dbReference>
<feature type="domain" description="Amidohydrolase-related" evidence="6">
    <location>
        <begin position="51"/>
        <end position="376"/>
    </location>
</feature>
<organism evidence="7 8">
    <name type="scientific">Luteolibacter rhizosphaerae</name>
    <dbReference type="NCBI Taxonomy" id="2989719"/>
    <lineage>
        <taxon>Bacteria</taxon>
        <taxon>Pseudomonadati</taxon>
        <taxon>Verrucomicrobiota</taxon>
        <taxon>Verrucomicrobiia</taxon>
        <taxon>Verrucomicrobiales</taxon>
        <taxon>Verrucomicrobiaceae</taxon>
        <taxon>Luteolibacter</taxon>
    </lineage>
</organism>
<gene>
    <name evidence="7" type="primary">nagA</name>
    <name evidence="7" type="ORF">OJ996_12840</name>
</gene>
<accession>A0ABT3G3Q0</accession>
<dbReference type="NCBIfam" id="TIGR00221">
    <property type="entry name" value="nagA"/>
    <property type="match status" value="1"/>
</dbReference>
<evidence type="ECO:0000256" key="3">
    <source>
        <dbReference type="ARBA" id="ARBA00022801"/>
    </source>
</evidence>
<dbReference type="RefSeq" id="WP_264513997.1">
    <property type="nucleotide sequence ID" value="NZ_JAPDDR010000006.1"/>
</dbReference>
<keyword evidence="4 5" id="KW-0119">Carbohydrate metabolism</keyword>
<dbReference type="Gene3D" id="2.30.40.10">
    <property type="entry name" value="Urease, subunit C, domain 1"/>
    <property type="match status" value="1"/>
</dbReference>
<dbReference type="InterPro" id="IPR011059">
    <property type="entry name" value="Metal-dep_hydrolase_composite"/>
</dbReference>
<dbReference type="InterPro" id="IPR032466">
    <property type="entry name" value="Metal_Hydrolase"/>
</dbReference>
<evidence type="ECO:0000256" key="1">
    <source>
        <dbReference type="ARBA" id="ARBA00010716"/>
    </source>
</evidence>
<evidence type="ECO:0000256" key="5">
    <source>
        <dbReference type="PIRNR" id="PIRNR038994"/>
    </source>
</evidence>
<name>A0ABT3G3Q0_9BACT</name>
<sequence>MRTLIHNARVVSPDLDLPNAAVLIEDGRIAAIIEGNNLPTADEKINAHSRFLMPGFIDIHSHGADGADVCDDSLEALEHIGKRKLQEGVTTWLPTTLTLPKERLKSVAGKIAKYAAEAKFTRCPGMHVEGPFINKERAGAQNPQFVRAPDFAELEDLHEIMPASILSLAPEMKGAIELIKGSRALGITCSAAHTAATAAQIFAACDAGLTHLTHYGNAMTPLHHREIGVVGAGMVDERLMIELITDGIHLSPDMLRLVFTTIPIERLMMITDSMAASWMENGETSLGGLAVTVEDGVARLKEGGALAGSALKMNEGLRNLAHITGLPLAELTKVCSWNQARSLGWEGFGKIVRGYHADLVLLDDDFSVSKTFVGGEER</sequence>
<dbReference type="PIRSF" id="PIRSF038994">
    <property type="entry name" value="NagA"/>
    <property type="match status" value="1"/>
</dbReference>
<dbReference type="PANTHER" id="PTHR11113:SF14">
    <property type="entry name" value="N-ACETYLGLUCOSAMINE-6-PHOSPHATE DEACETYLASE"/>
    <property type="match status" value="1"/>
</dbReference>
<reference evidence="7" key="1">
    <citation type="submission" date="2022-10" db="EMBL/GenBank/DDBJ databases">
        <title>Luteolibacter sp. GHJ8, whole genome shotgun sequencing project.</title>
        <authorList>
            <person name="Zhao G."/>
            <person name="Shen L."/>
        </authorList>
    </citation>
    <scope>NUCLEOTIDE SEQUENCE</scope>
    <source>
        <strain evidence="7">GHJ8</strain>
    </source>
</reference>
<comment type="caution">
    <text evidence="7">The sequence shown here is derived from an EMBL/GenBank/DDBJ whole genome shotgun (WGS) entry which is preliminary data.</text>
</comment>